<accession>A0A5C4VND6</accession>
<dbReference type="InterPro" id="IPR020081">
    <property type="entry name" value="SsrA-bd_prot_CS"/>
</dbReference>
<evidence type="ECO:0000313" key="5">
    <source>
        <dbReference type="EMBL" id="TNM37433.1"/>
    </source>
</evidence>
<dbReference type="OrthoDB" id="9805462at2"/>
<dbReference type="Pfam" id="PF01668">
    <property type="entry name" value="SmpB"/>
    <property type="match status" value="1"/>
</dbReference>
<dbReference type="GO" id="GO:0070929">
    <property type="term" value="P:trans-translation"/>
    <property type="evidence" value="ECO:0007669"/>
    <property type="project" value="UniProtKB-UniRule"/>
</dbReference>
<dbReference type="NCBIfam" id="NF003843">
    <property type="entry name" value="PRK05422.1"/>
    <property type="match status" value="1"/>
</dbReference>
<proteinExistence type="inferred from homology"/>
<dbReference type="PANTHER" id="PTHR30308">
    <property type="entry name" value="TMRNA-BINDING COMPONENT OF TRANS-TRANSLATION TAGGING COMPLEX"/>
    <property type="match status" value="1"/>
</dbReference>
<evidence type="ECO:0000256" key="4">
    <source>
        <dbReference type="SAM" id="MobiDB-lite"/>
    </source>
</evidence>
<dbReference type="NCBIfam" id="TIGR00086">
    <property type="entry name" value="smpB"/>
    <property type="match status" value="1"/>
</dbReference>
<dbReference type="CDD" id="cd09294">
    <property type="entry name" value="SmpB"/>
    <property type="match status" value="1"/>
</dbReference>
<feature type="region of interest" description="Disordered" evidence="4">
    <location>
        <begin position="1"/>
        <end position="21"/>
    </location>
</feature>
<dbReference type="RefSeq" id="WP_139623979.1">
    <property type="nucleotide sequence ID" value="NZ_VDMP01000026.1"/>
</dbReference>
<feature type="region of interest" description="Disordered" evidence="4">
    <location>
        <begin position="147"/>
        <end position="168"/>
    </location>
</feature>
<sequence length="168" mass="18799">MAKGKSGAKKEDASGHKLVASNKKARHDYHIEDTFEAGMVLQGTEVKSLRMGRASLVDGFVDIEGGEAWLHGVHIPEYAQGTWTNHAARRKRKLLLNRVEIDKIERKVSEKGHTVIPLSLYFVKGRAKVEIGLAKGKKSWDKRQAIAERTADREKQEAIGRRLKGMSD</sequence>
<dbReference type="GO" id="GO:0070930">
    <property type="term" value="P:trans-translation-dependent protein tagging"/>
    <property type="evidence" value="ECO:0007669"/>
    <property type="project" value="TreeGrafter"/>
</dbReference>
<dbReference type="AlphaFoldDB" id="A0A5C4VND6"/>
<dbReference type="SUPFAM" id="SSF74982">
    <property type="entry name" value="Small protein B (SmpB)"/>
    <property type="match status" value="1"/>
</dbReference>
<dbReference type="GO" id="GO:0003723">
    <property type="term" value="F:RNA binding"/>
    <property type="evidence" value="ECO:0007669"/>
    <property type="project" value="UniProtKB-UniRule"/>
</dbReference>
<dbReference type="InterPro" id="IPR023620">
    <property type="entry name" value="SmpB"/>
</dbReference>
<keyword evidence="6" id="KW-1185">Reference proteome</keyword>
<name>A0A5C4VND6_9ACTN</name>
<comment type="similarity">
    <text evidence="3">Belongs to the SmpB family.</text>
</comment>
<gene>
    <name evidence="3 5" type="primary">smpB</name>
    <name evidence="5" type="ORF">FHP29_16520</name>
</gene>
<comment type="subcellular location">
    <subcellularLocation>
        <location evidence="3">Cytoplasm</location>
    </subcellularLocation>
    <text evidence="3">The tmRNA-SmpB complex associates with stalled 70S ribosomes.</text>
</comment>
<dbReference type="GO" id="GO:0005829">
    <property type="term" value="C:cytosol"/>
    <property type="evidence" value="ECO:0007669"/>
    <property type="project" value="TreeGrafter"/>
</dbReference>
<evidence type="ECO:0000256" key="3">
    <source>
        <dbReference type="HAMAP-Rule" id="MF_00023"/>
    </source>
</evidence>
<protein>
    <recommendedName>
        <fullName evidence="3">SsrA-binding protein</fullName>
    </recommendedName>
    <alternativeName>
        <fullName evidence="3">Small protein B</fullName>
    </alternativeName>
</protein>
<comment type="caution">
    <text evidence="5">The sequence shown here is derived from an EMBL/GenBank/DDBJ whole genome shotgun (WGS) entry which is preliminary data.</text>
</comment>
<evidence type="ECO:0000313" key="6">
    <source>
        <dbReference type="Proteomes" id="UP000313231"/>
    </source>
</evidence>
<evidence type="ECO:0000256" key="2">
    <source>
        <dbReference type="ARBA" id="ARBA00022884"/>
    </source>
</evidence>
<reference evidence="5 6" key="1">
    <citation type="journal article" date="2016" name="Int. J. Syst. Evol. Microbiol.">
        <title>Nocardioides albidus sp. nov., an actinobacterium isolated from garden soil.</title>
        <authorList>
            <person name="Singh H."/>
            <person name="Du J."/>
            <person name="Trinh H."/>
            <person name="Won K."/>
            <person name="Yang J.E."/>
            <person name="Yin C."/>
            <person name="Kook M."/>
            <person name="Yi T.H."/>
        </authorList>
    </citation>
    <scope>NUCLEOTIDE SEQUENCE [LARGE SCALE GENOMIC DNA]</scope>
    <source>
        <strain evidence="5 6">CCTCC AB 2015297</strain>
    </source>
</reference>
<organism evidence="5 6">
    <name type="scientific">Nocardioides albidus</name>
    <dbReference type="NCBI Taxonomy" id="1517589"/>
    <lineage>
        <taxon>Bacteria</taxon>
        <taxon>Bacillati</taxon>
        <taxon>Actinomycetota</taxon>
        <taxon>Actinomycetes</taxon>
        <taxon>Propionibacteriales</taxon>
        <taxon>Nocardioidaceae</taxon>
        <taxon>Nocardioides</taxon>
    </lineage>
</organism>
<dbReference type="Proteomes" id="UP000313231">
    <property type="component" value="Unassembled WGS sequence"/>
</dbReference>
<dbReference type="HAMAP" id="MF_00023">
    <property type="entry name" value="SmpB"/>
    <property type="match status" value="1"/>
</dbReference>
<dbReference type="PANTHER" id="PTHR30308:SF2">
    <property type="entry name" value="SSRA-BINDING PROTEIN"/>
    <property type="match status" value="1"/>
</dbReference>
<dbReference type="InterPro" id="IPR000037">
    <property type="entry name" value="SsrA-bd_prot"/>
</dbReference>
<dbReference type="EMBL" id="VDMP01000026">
    <property type="protein sequence ID" value="TNM37433.1"/>
    <property type="molecule type" value="Genomic_DNA"/>
</dbReference>
<keyword evidence="2 3" id="KW-0694">RNA-binding</keyword>
<dbReference type="PROSITE" id="PS01317">
    <property type="entry name" value="SSRP"/>
    <property type="match status" value="1"/>
</dbReference>
<keyword evidence="1 3" id="KW-0963">Cytoplasm</keyword>
<dbReference type="Gene3D" id="2.40.280.10">
    <property type="match status" value="1"/>
</dbReference>
<evidence type="ECO:0000256" key="1">
    <source>
        <dbReference type="ARBA" id="ARBA00022490"/>
    </source>
</evidence>
<comment type="function">
    <text evidence="3">Required for rescue of stalled ribosomes mediated by trans-translation. Binds to transfer-messenger RNA (tmRNA), required for stable association of tmRNA with ribosomes. tmRNA and SmpB together mimic tRNA shape, replacing the anticodon stem-loop with SmpB. tmRNA is encoded by the ssrA gene; the 2 termini fold to resemble tRNA(Ala) and it encodes a 'tag peptide', a short internal open reading frame. During trans-translation Ala-aminoacylated tmRNA acts like a tRNA, entering the A-site of stalled ribosomes, displacing the stalled mRNA. The ribosome then switches to translate the ORF on the tmRNA; the nascent peptide is terminated with the 'tag peptide' encoded by the tmRNA and targeted for degradation. The ribosome is freed to recommence translation, which seems to be the essential function of trans-translation.</text>
</comment>